<proteinExistence type="predicted"/>
<gene>
    <name evidence="2" type="ORF">J7561_00480</name>
</gene>
<feature type="signal peptide" evidence="1">
    <location>
        <begin position="1"/>
        <end position="19"/>
    </location>
</feature>
<comment type="caution">
    <text evidence="2">The sequence shown here is derived from an EMBL/GenBank/DDBJ whole genome shotgun (WGS) entry which is preliminary data.</text>
</comment>
<name>A0AB35BXS0_9GAMM</name>
<dbReference type="RefSeq" id="WP_213403226.1">
    <property type="nucleotide sequence ID" value="NZ_JAGIBT010000001.1"/>
</dbReference>
<protein>
    <submittedName>
        <fullName evidence="2">Uncharacterized protein</fullName>
    </submittedName>
</protein>
<sequence>MIRSLILSTLLLLPSAVFAVDAQPSDRCVLLEDGAELCLKSPKQSTNAKPNPKAVAEALTQLLALPADYEPSLQAGLNLLSKKDPSEIDVVTLVNQLLIANDMPSEIGNTLQSYVSMITQDSPEAEDQFLKAGTGLLKLIIQASKETDEE</sequence>
<evidence type="ECO:0000256" key="1">
    <source>
        <dbReference type="SAM" id="SignalP"/>
    </source>
</evidence>
<dbReference type="Proteomes" id="UP000680020">
    <property type="component" value="Unassembled WGS sequence"/>
</dbReference>
<accession>A0AB35BXS0</accession>
<evidence type="ECO:0000313" key="2">
    <source>
        <dbReference type="EMBL" id="MBS7823677.1"/>
    </source>
</evidence>
<evidence type="ECO:0000313" key="3">
    <source>
        <dbReference type="Proteomes" id="UP000680020"/>
    </source>
</evidence>
<dbReference type="AlphaFoldDB" id="A0AB35BXS0"/>
<keyword evidence="1" id="KW-0732">Signal</keyword>
<organism evidence="2 3">
    <name type="scientific">Wohlfahrtiimonas chitiniclastica</name>
    <dbReference type="NCBI Taxonomy" id="400946"/>
    <lineage>
        <taxon>Bacteria</taxon>
        <taxon>Pseudomonadati</taxon>
        <taxon>Pseudomonadota</taxon>
        <taxon>Gammaproteobacteria</taxon>
        <taxon>Cardiobacteriales</taxon>
        <taxon>Ignatzschineriaceae</taxon>
        <taxon>Wohlfahrtiimonas</taxon>
    </lineage>
</organism>
<reference evidence="2" key="1">
    <citation type="submission" date="2021-03" db="EMBL/GenBank/DDBJ databases">
        <title>Identification and antibiotic profiling of Wohlfahrtiimonas chitiniclastica, an underestimated human pathogen.</title>
        <authorList>
            <person name="Kopf A."/>
            <person name="Bunk B."/>
            <person name="Coldewey S."/>
            <person name="Gunzer F."/>
            <person name="Riedel T."/>
            <person name="Schroettner P."/>
        </authorList>
    </citation>
    <scope>NUCLEOTIDE SEQUENCE</scope>
    <source>
        <strain evidence="2">DSM 100917</strain>
    </source>
</reference>
<feature type="chain" id="PRO_5044233070" evidence="1">
    <location>
        <begin position="20"/>
        <end position="150"/>
    </location>
</feature>
<dbReference type="EMBL" id="JAGIBU010000001">
    <property type="protein sequence ID" value="MBS7823677.1"/>
    <property type="molecule type" value="Genomic_DNA"/>
</dbReference>